<keyword evidence="3" id="KW-1185">Reference proteome</keyword>
<protein>
    <submittedName>
        <fullName evidence="2">Uncharacterized protein</fullName>
    </submittedName>
</protein>
<evidence type="ECO:0000313" key="2">
    <source>
        <dbReference type="EMBL" id="TNV79336.1"/>
    </source>
</evidence>
<sequence>MQQTKEYVAVLKRKDTRRAINNNIDLAMKLLSVRIEAPAFRLMEVVIFFFEVFTSFTQFGLTFLMAQSIGLEDIKHAFFAPSNRKEAGPKIEVISNFNRKFFKEKLNLGAAGLAFGNGAQSLERLIPSLFIDGVGDGLSNALILSTFSGLLLALPNSL</sequence>
<accession>A0A8J8NPX1</accession>
<comment type="caution">
    <text evidence="2">The sequence shown here is derived from an EMBL/GenBank/DDBJ whole genome shotgun (WGS) entry which is preliminary data.</text>
</comment>
<evidence type="ECO:0000313" key="3">
    <source>
        <dbReference type="Proteomes" id="UP000785679"/>
    </source>
</evidence>
<dbReference type="AlphaFoldDB" id="A0A8J8NPX1"/>
<gene>
    <name evidence="2" type="ORF">FGO68_gene12982</name>
</gene>
<reference evidence="2" key="1">
    <citation type="submission" date="2019-06" db="EMBL/GenBank/DDBJ databases">
        <authorList>
            <person name="Zheng W."/>
        </authorList>
    </citation>
    <scope>NUCLEOTIDE SEQUENCE</scope>
    <source>
        <strain evidence="2">QDHG01</strain>
    </source>
</reference>
<evidence type="ECO:0000256" key="1">
    <source>
        <dbReference type="SAM" id="Phobius"/>
    </source>
</evidence>
<dbReference type="EMBL" id="RRYP01009049">
    <property type="protein sequence ID" value="TNV79336.1"/>
    <property type="molecule type" value="Genomic_DNA"/>
</dbReference>
<feature type="transmembrane region" description="Helical" evidence="1">
    <location>
        <begin position="45"/>
        <end position="66"/>
    </location>
</feature>
<dbReference type="Proteomes" id="UP000785679">
    <property type="component" value="Unassembled WGS sequence"/>
</dbReference>
<proteinExistence type="predicted"/>
<name>A0A8J8NPX1_HALGN</name>
<keyword evidence="1" id="KW-1133">Transmembrane helix</keyword>
<keyword evidence="1" id="KW-0812">Transmembrane</keyword>
<organism evidence="2 3">
    <name type="scientific">Halteria grandinella</name>
    <dbReference type="NCBI Taxonomy" id="5974"/>
    <lineage>
        <taxon>Eukaryota</taxon>
        <taxon>Sar</taxon>
        <taxon>Alveolata</taxon>
        <taxon>Ciliophora</taxon>
        <taxon>Intramacronucleata</taxon>
        <taxon>Spirotrichea</taxon>
        <taxon>Stichotrichia</taxon>
        <taxon>Sporadotrichida</taxon>
        <taxon>Halteriidae</taxon>
        <taxon>Halteria</taxon>
    </lineage>
</organism>
<keyword evidence="1" id="KW-0472">Membrane</keyword>